<evidence type="ECO:0000313" key="5">
    <source>
        <dbReference type="EMBL" id="OAN18161.1"/>
    </source>
</evidence>
<feature type="domain" description="N-acetyltransferase" evidence="4">
    <location>
        <begin position="23"/>
        <end position="193"/>
    </location>
</feature>
<dbReference type="Pfam" id="PF13302">
    <property type="entry name" value="Acetyltransf_3"/>
    <property type="match status" value="1"/>
</dbReference>
<evidence type="ECO:0000256" key="2">
    <source>
        <dbReference type="ARBA" id="ARBA00023315"/>
    </source>
</evidence>
<dbReference type="STRING" id="858640.A3K86_04475"/>
<keyword evidence="2" id="KW-0012">Acyltransferase</keyword>
<gene>
    <name evidence="5" type="ORF">A3K86_04475</name>
</gene>
<dbReference type="AlphaFoldDB" id="A0A178KLN2"/>
<name>A0A178KLN2_9GAMM</name>
<proteinExistence type="inferred from homology"/>
<evidence type="ECO:0000259" key="4">
    <source>
        <dbReference type="PROSITE" id="PS51186"/>
    </source>
</evidence>
<evidence type="ECO:0000313" key="6">
    <source>
        <dbReference type="Proteomes" id="UP000078503"/>
    </source>
</evidence>
<dbReference type="OrthoDB" id="9801656at2"/>
<comment type="similarity">
    <text evidence="3">Belongs to the acetyltransferase family. RimJ subfamily.</text>
</comment>
<dbReference type="PROSITE" id="PS51186">
    <property type="entry name" value="GNAT"/>
    <property type="match status" value="1"/>
</dbReference>
<dbReference type="SUPFAM" id="SSF55729">
    <property type="entry name" value="Acyl-CoA N-acyltransferases (Nat)"/>
    <property type="match status" value="1"/>
</dbReference>
<dbReference type="Proteomes" id="UP000078503">
    <property type="component" value="Unassembled WGS sequence"/>
</dbReference>
<dbReference type="PANTHER" id="PTHR43792">
    <property type="entry name" value="GNAT FAMILY, PUTATIVE (AFU_ORTHOLOGUE AFUA_3G00765)-RELATED-RELATED"/>
    <property type="match status" value="1"/>
</dbReference>
<keyword evidence="6" id="KW-1185">Reference proteome</keyword>
<dbReference type="RefSeq" id="WP_068328300.1">
    <property type="nucleotide sequence ID" value="NZ_LVHF01000012.1"/>
</dbReference>
<reference evidence="5 6" key="1">
    <citation type="submission" date="2016-03" db="EMBL/GenBank/DDBJ databases">
        <title>Photobacterium proteolyticum sp. nov. a protease producing bacterium isolated from ocean sediments of Laizhou Bay.</title>
        <authorList>
            <person name="Li Y."/>
        </authorList>
    </citation>
    <scope>NUCLEOTIDE SEQUENCE [LARGE SCALE GENOMIC DNA]</scope>
    <source>
        <strain evidence="5 6">R-40508</strain>
    </source>
</reference>
<dbReference type="GO" id="GO:0016747">
    <property type="term" value="F:acyltransferase activity, transferring groups other than amino-acyl groups"/>
    <property type="evidence" value="ECO:0007669"/>
    <property type="project" value="InterPro"/>
</dbReference>
<keyword evidence="1 5" id="KW-0808">Transferase</keyword>
<sequence>MLLNSETIDSLKRGNAIPLTPELTISLIKADDLADIITMLDNPKVTEFLFFAPAPVEVYQSFFQPIIDNTTEAIAHNEWPKNPTLIVRNQQGDYMGMGGLSAVMFLQGNVEIGYQLPEHAWGKGIATAITRLLTELAFKALAVHKVSADCYANNIGSYRTLENCGFTQEGRQKDYYKLENGFDDRLFYGMTAQEFATLTD</sequence>
<accession>A0A178KLN2</accession>
<dbReference type="InterPro" id="IPR016181">
    <property type="entry name" value="Acyl_CoA_acyltransferase"/>
</dbReference>
<dbReference type="InterPro" id="IPR000182">
    <property type="entry name" value="GNAT_dom"/>
</dbReference>
<comment type="caution">
    <text evidence="5">The sequence shown here is derived from an EMBL/GenBank/DDBJ whole genome shotgun (WGS) entry which is preliminary data.</text>
</comment>
<evidence type="ECO:0000256" key="3">
    <source>
        <dbReference type="ARBA" id="ARBA00038502"/>
    </source>
</evidence>
<dbReference type="InterPro" id="IPR051531">
    <property type="entry name" value="N-acetyltransferase"/>
</dbReference>
<protein>
    <submittedName>
        <fullName evidence="5">GNAT family acetyltransferase</fullName>
    </submittedName>
</protein>
<dbReference type="Gene3D" id="3.40.630.30">
    <property type="match status" value="1"/>
</dbReference>
<organism evidence="5 6">
    <name type="scientific">Photobacterium jeanii</name>
    <dbReference type="NCBI Taxonomy" id="858640"/>
    <lineage>
        <taxon>Bacteria</taxon>
        <taxon>Pseudomonadati</taxon>
        <taxon>Pseudomonadota</taxon>
        <taxon>Gammaproteobacteria</taxon>
        <taxon>Vibrionales</taxon>
        <taxon>Vibrionaceae</taxon>
        <taxon>Photobacterium</taxon>
    </lineage>
</organism>
<dbReference type="EMBL" id="LVHF01000012">
    <property type="protein sequence ID" value="OAN18161.1"/>
    <property type="molecule type" value="Genomic_DNA"/>
</dbReference>
<dbReference type="PANTHER" id="PTHR43792:SF8">
    <property type="entry name" value="[RIBOSOMAL PROTEIN US5]-ALANINE N-ACETYLTRANSFERASE"/>
    <property type="match status" value="1"/>
</dbReference>
<evidence type="ECO:0000256" key="1">
    <source>
        <dbReference type="ARBA" id="ARBA00022679"/>
    </source>
</evidence>